<evidence type="ECO:0000313" key="2">
    <source>
        <dbReference type="EMBL" id="AYL93831.1"/>
    </source>
</evidence>
<dbReference type="RefSeq" id="WP_119407552.1">
    <property type="nucleotide sequence ID" value="NZ_CP032869.1"/>
</dbReference>
<keyword evidence="3" id="KW-1185">Reference proteome</keyword>
<proteinExistence type="predicted"/>
<dbReference type="KEGG" id="muh:HYN43_000310"/>
<feature type="signal peptide" evidence="1">
    <location>
        <begin position="1"/>
        <end position="25"/>
    </location>
</feature>
<gene>
    <name evidence="2" type="ORF">HYN43_000310</name>
</gene>
<feature type="chain" id="PRO_5019747285" evidence="1">
    <location>
        <begin position="26"/>
        <end position="269"/>
    </location>
</feature>
<sequence length="269" mass="30216">MIVNKVFSGRLFVLLLLLSASLTGAAVERIPTTAKSIVPVRGIVTRQKTTGIVYDKAILNRLGSVFKKYNTDKLSYTIGGEISMTDKADNSKKMSHVNFLLSKHANEFYYQLGSTQTLNAGGTYLYIDNKGYTILAGPQKPVVGNDSFKSLFSDEMAKNLQSEHYELLSSRKGAEQTITMLNEHHISCKQYAITIDTATLRIKKVFIRYTNFNAPLRTDNEKVVTVMINQWTNAGAPGKYLVADDVVTRDRHHKYKARGKYLKYQTVNL</sequence>
<dbReference type="Proteomes" id="UP000270046">
    <property type="component" value="Chromosome"/>
</dbReference>
<dbReference type="AlphaFoldDB" id="A0A494VK84"/>
<accession>A0A494VK84</accession>
<dbReference type="EMBL" id="CP032869">
    <property type="protein sequence ID" value="AYL93831.1"/>
    <property type="molecule type" value="Genomic_DNA"/>
</dbReference>
<protein>
    <submittedName>
        <fullName evidence="2">Uncharacterized protein</fullName>
    </submittedName>
</protein>
<evidence type="ECO:0000256" key="1">
    <source>
        <dbReference type="SAM" id="SignalP"/>
    </source>
</evidence>
<dbReference type="OrthoDB" id="642516at2"/>
<organism evidence="2 3">
    <name type="scientific">Mucilaginibacter celer</name>
    <dbReference type="NCBI Taxonomy" id="2305508"/>
    <lineage>
        <taxon>Bacteria</taxon>
        <taxon>Pseudomonadati</taxon>
        <taxon>Bacteroidota</taxon>
        <taxon>Sphingobacteriia</taxon>
        <taxon>Sphingobacteriales</taxon>
        <taxon>Sphingobacteriaceae</taxon>
        <taxon>Mucilaginibacter</taxon>
    </lineage>
</organism>
<keyword evidence="1" id="KW-0732">Signal</keyword>
<name>A0A494VK84_9SPHI</name>
<reference evidence="2 3" key="1">
    <citation type="submission" date="2018-10" db="EMBL/GenBank/DDBJ databases">
        <title>Genome sequencing of Mucilaginibacter sp. HYN0043.</title>
        <authorList>
            <person name="Kim M."/>
            <person name="Yi H."/>
        </authorList>
    </citation>
    <scope>NUCLEOTIDE SEQUENCE [LARGE SCALE GENOMIC DNA]</scope>
    <source>
        <strain evidence="2 3">HYN0043</strain>
    </source>
</reference>
<evidence type="ECO:0000313" key="3">
    <source>
        <dbReference type="Proteomes" id="UP000270046"/>
    </source>
</evidence>